<accession>A0A1V3KWG1</accession>
<protein>
    <submittedName>
        <fullName evidence="6">Bilirubin oxidase</fullName>
    </submittedName>
</protein>
<dbReference type="InterPro" id="IPR011706">
    <property type="entry name" value="Cu-oxidase_C"/>
</dbReference>
<dbReference type="CDD" id="cd13855">
    <property type="entry name" value="CuRO_1_McoC_like"/>
    <property type="match status" value="1"/>
</dbReference>
<dbReference type="Pfam" id="PF07731">
    <property type="entry name" value="Cu-oxidase_2"/>
    <property type="match status" value="1"/>
</dbReference>
<dbReference type="CDD" id="cd13881">
    <property type="entry name" value="CuRO_2_McoC_like"/>
    <property type="match status" value="1"/>
</dbReference>
<evidence type="ECO:0000313" key="6">
    <source>
        <dbReference type="EMBL" id="OOF82054.1"/>
    </source>
</evidence>
<gene>
    <name evidence="6" type="ORF">BKG92_07300</name>
</gene>
<keyword evidence="7" id="KW-1185">Reference proteome</keyword>
<sequence>MKRRDFLRYGIGISLASSSLYSLANMMNHAQHGNMAMMHSVPTGLMPTEAMPSGLSLNGILPKLANQSTQAGLFKATLKAEPITIRLADNKETEFWAYNGQLPGPQIEVFEGDTVEIEFINHLPQPSTVHWHGLDVPNEADGNPMDMVEPQGKKVYRFTLPQGSAGTYWYHPHPHDHVSEQVYKGLAGTFVVKAKNDPLAHLPEQHWVISDLRLNADGTIPANTMLDWMNGREGEFVLINGQYQPQIQVKTNERIRLWNATSARYFRLNIPGVKWIVVGTEGGLLEKPRSPVDELLLTPAERVEVIMVGETQGTVNLQSGYYDRRKMMVQEQPKDLTLATIQVKSEPVQLPESLRSLPNWDEPKQVRQIRFSEKMMNHTNMPMMNHGTHHGTHHATTTPTDNPIPPMMNGMFLINGQTFDMNRIDFVTKLNEVEQWEIFNESHMDHPFHLHGTQFEVIQHTLNGKTFKPEGRALKDVVNLRPYEKVIIRFKQGHTGLKMYHCHILEHENLGMMGMFKVE</sequence>
<dbReference type="GO" id="GO:0016491">
    <property type="term" value="F:oxidoreductase activity"/>
    <property type="evidence" value="ECO:0007669"/>
    <property type="project" value="UniProtKB-KW"/>
</dbReference>
<keyword evidence="2" id="KW-0560">Oxidoreductase</keyword>
<proteinExistence type="predicted"/>
<dbReference type="GO" id="GO:0005507">
    <property type="term" value="F:copper ion binding"/>
    <property type="evidence" value="ECO:0007669"/>
    <property type="project" value="InterPro"/>
</dbReference>
<dbReference type="PANTHER" id="PTHR11709">
    <property type="entry name" value="MULTI-COPPER OXIDASE"/>
    <property type="match status" value="1"/>
</dbReference>
<keyword evidence="1" id="KW-0479">Metal-binding</keyword>
<name>A0A1V3KWG1_9PAST</name>
<dbReference type="InterPro" id="IPR045087">
    <property type="entry name" value="Cu-oxidase_fam"/>
</dbReference>
<dbReference type="CDD" id="cd13902">
    <property type="entry name" value="CuRO_3_McoC_like"/>
    <property type="match status" value="1"/>
</dbReference>
<dbReference type="EMBL" id="MLAG01000036">
    <property type="protein sequence ID" value="OOF82054.1"/>
    <property type="molecule type" value="Genomic_DNA"/>
</dbReference>
<comment type="caution">
    <text evidence="6">The sequence shown here is derived from an EMBL/GenBank/DDBJ whole genome shotgun (WGS) entry which is preliminary data.</text>
</comment>
<dbReference type="Gene3D" id="2.60.40.420">
    <property type="entry name" value="Cupredoxins - blue copper proteins"/>
    <property type="match status" value="3"/>
</dbReference>
<evidence type="ECO:0000256" key="2">
    <source>
        <dbReference type="ARBA" id="ARBA00023002"/>
    </source>
</evidence>
<dbReference type="RefSeq" id="WP_077496897.1">
    <property type="nucleotide sequence ID" value="NZ_MLAG01000036.1"/>
</dbReference>
<dbReference type="SUPFAM" id="SSF49503">
    <property type="entry name" value="Cupredoxins"/>
    <property type="match status" value="3"/>
</dbReference>
<dbReference type="InterPro" id="IPR008972">
    <property type="entry name" value="Cupredoxin"/>
</dbReference>
<dbReference type="Proteomes" id="UP000188573">
    <property type="component" value="Unassembled WGS sequence"/>
</dbReference>
<reference evidence="6 7" key="1">
    <citation type="submission" date="2016-10" db="EMBL/GenBank/DDBJ databases">
        <title>Rodentibacter gen. nov. and new species.</title>
        <authorList>
            <person name="Christensen H."/>
        </authorList>
    </citation>
    <scope>NUCLEOTIDE SEQUENCE [LARGE SCALE GENOMIC DNA]</scope>
    <source>
        <strain evidence="6 7">Ac81</strain>
    </source>
</reference>
<evidence type="ECO:0000259" key="4">
    <source>
        <dbReference type="Pfam" id="PF07731"/>
    </source>
</evidence>
<keyword evidence="3" id="KW-0732">Signal</keyword>
<feature type="domain" description="Plastocyanin-like" evidence="4">
    <location>
        <begin position="405"/>
        <end position="519"/>
    </location>
</feature>
<evidence type="ECO:0000313" key="7">
    <source>
        <dbReference type="Proteomes" id="UP000188573"/>
    </source>
</evidence>
<evidence type="ECO:0000259" key="5">
    <source>
        <dbReference type="Pfam" id="PF07732"/>
    </source>
</evidence>
<feature type="signal peptide" evidence="3">
    <location>
        <begin position="1"/>
        <end position="24"/>
    </location>
</feature>
<dbReference type="InterPro" id="IPR011707">
    <property type="entry name" value="Cu-oxidase-like_N"/>
</dbReference>
<dbReference type="AlphaFoldDB" id="A0A1V3KWG1"/>
<evidence type="ECO:0000256" key="1">
    <source>
        <dbReference type="ARBA" id="ARBA00022723"/>
    </source>
</evidence>
<dbReference type="InterPro" id="IPR002355">
    <property type="entry name" value="Cu_oxidase_Cu_BS"/>
</dbReference>
<feature type="domain" description="Plastocyanin-like" evidence="5">
    <location>
        <begin position="83"/>
        <end position="196"/>
    </location>
</feature>
<feature type="chain" id="PRO_5012708435" evidence="3">
    <location>
        <begin position="25"/>
        <end position="519"/>
    </location>
</feature>
<dbReference type="PANTHER" id="PTHR11709:SF2">
    <property type="entry name" value="MULTICOPPER OXIDASE LPR1"/>
    <property type="match status" value="1"/>
</dbReference>
<dbReference type="Pfam" id="PF07732">
    <property type="entry name" value="Cu-oxidase_3"/>
    <property type="match status" value="1"/>
</dbReference>
<dbReference type="PROSITE" id="PS00080">
    <property type="entry name" value="MULTICOPPER_OXIDASE2"/>
    <property type="match status" value="1"/>
</dbReference>
<organism evidence="6 7">
    <name type="scientific">Rodentibacter ratti</name>
    <dbReference type="NCBI Taxonomy" id="1906745"/>
    <lineage>
        <taxon>Bacteria</taxon>
        <taxon>Pseudomonadati</taxon>
        <taxon>Pseudomonadota</taxon>
        <taxon>Gammaproteobacteria</taxon>
        <taxon>Pasteurellales</taxon>
        <taxon>Pasteurellaceae</taxon>
        <taxon>Rodentibacter</taxon>
    </lineage>
</organism>
<evidence type="ECO:0000256" key="3">
    <source>
        <dbReference type="SAM" id="SignalP"/>
    </source>
</evidence>